<evidence type="ECO:0000256" key="2">
    <source>
        <dbReference type="ARBA" id="ARBA00022553"/>
    </source>
</evidence>
<dbReference type="Proteomes" id="UP000199181">
    <property type="component" value="Unassembled WGS sequence"/>
</dbReference>
<feature type="region of interest" description="C-terminal hotdog fold" evidence="6">
    <location>
        <begin position="3302"/>
        <end position="3442"/>
    </location>
</feature>
<dbReference type="GO" id="GO:0006633">
    <property type="term" value="P:fatty acid biosynthetic process"/>
    <property type="evidence" value="ECO:0007669"/>
    <property type="project" value="InterPro"/>
</dbReference>
<dbReference type="SMART" id="SM00823">
    <property type="entry name" value="PKS_PP"/>
    <property type="match status" value="4"/>
</dbReference>
<feature type="active site" description="Proton donor; for dehydratase activity" evidence="6">
    <location>
        <position position="1609"/>
    </location>
</feature>
<feature type="domain" description="Ketosynthase family 3 (KS3)" evidence="9">
    <location>
        <begin position="4027"/>
        <end position="4446"/>
    </location>
</feature>
<evidence type="ECO:0000256" key="7">
    <source>
        <dbReference type="SAM" id="Coils"/>
    </source>
</evidence>
<feature type="active site" description="Proton donor; for dehydratase activity" evidence="6">
    <location>
        <position position="5109"/>
    </location>
</feature>
<dbReference type="InterPro" id="IPR049900">
    <property type="entry name" value="PKS_mFAS_DH"/>
</dbReference>
<keyword evidence="3 11" id="KW-0808">Transferase</keyword>
<dbReference type="InterPro" id="IPR018201">
    <property type="entry name" value="Ketoacyl_synth_AS"/>
</dbReference>
<dbReference type="InterPro" id="IPR011032">
    <property type="entry name" value="GroES-like_sf"/>
</dbReference>
<dbReference type="InterPro" id="IPR013968">
    <property type="entry name" value="PKS_KR"/>
</dbReference>
<sequence>MSPPVGDMQRPQLEGWLRVQLGALLGVAPDVLDPSARFKTLGLDSARATELVARLSAHLKRALPPTLAWEYPTLERLAAYLTTSPGGGPSVKEPAAEGARASAEDEPIAIVGIGCRFPGGASSPEAYWELLRKGKDAIGEVPPDRWSLPEYFSPDLTVPGKMSTRWGGFLDGVDRFDPHFFGINAREAAQMDPQQRLALELAWEALEDANIVPEALRESPTGVYLGAMWSDYARLASEWQVDPYTATGQDTSILAGRLSYVLGLRGPSLVVNTACSSSLVALHLACQGLRSGEASVALAGGISLILSPLSTVAMSKFGAMAPDGRCKAFDARANGYVRSEGGGVVVLKPLSRALRDGDRIYCVVRGTAINNDGFSNGLTAPSPQAQEAVLREAYARAGVPPEKVHFVEAHGPGTALGDPIEAGALGAVLGAGRVPEHPLRIGSVKTNLGHLEAAAGMAGLAKVALQLQRRSLVKNLHFETPSPHIDFERLKLKVQTEREPWPVTGEVPVAGVSSFGFGGTNAHAVLEAGPSSPATLLAFGAPDAQTLRRRVLELLDAVSALHETEELRGVAKEAGLSLAAGPVRAAFVARGPGEMAELLSARLRDGRTAPVNGTPHVCFLFPGHGAQWVSMGRDLLASSEHFRAGMEACDQLFRPLAGWSLLDELVAPPSRSRLAEVDVVQAVLFAIEVSLASLWRSFGVRADSVVGHSVGEVAAAHVAGILSLEDAVKVIHERGVLTRELAGKGGMVWLALGAQDALALVRELGVELVLGAENGPRSSVLSGGEEALASLLAVLASRGIRGGRVNIAFASHSPQMDVLLARFEERLAGIRPRQSRVEMVSTVTGAVLAGPECDAAYWARNLRQQVRFSAAIGAVLKRPGALCVEVSPHATLERLVQENSPRGASTPVFASFRRGEDALGGLLSTLGALYERGVSPDWEGVYPGVRAQPLPEALRVRRPDVDAPAGPAVVLPLSAKSPGSLRTLAQRLREFLRLPEGGSPVDLAFTAGLKRTHHELRVAVTGSTRGELADALEAWFAAGEDPPKPPLGRRPRVAFVFPGQGSQWAGMAVRLMQEEAVFRDALHRCDAAILKVAGWSLLEELRVPEQTSRLTGDVEVIQPALFSVQVALAAQWRAWGVEPAAVVGHSMGEVGAAHVAGVLSLEDAVRIICVRSRLAKRTSGHGAMALVELSADALGTYLAPVVDKVSVAAVNGPSTTLLSGEAEAVDALLVTLEAQGVFCRRVKVDYASHSPQMDALREDMLGELNSVRAQAGAVPIRSTVTGAWTDGREMSGAYWFDNIRMPVQFYPAVRALVEEGFDALVELSPHPVLVPALEQSVRHLGSPARVLASLRRGQDERSELLAGVAALYARGVDVAFERLSPPGARAVPLPTYPWDKARYWLEPATEEAGPVRALHGRRVQSPGRDAHFVCPVGVEHQPYLADHRVFGDVVVPGAFYVTALVSAATEVLAGAEVTLEQVEIPRALPLAGGRSERLHLLLTPDEAGAAHEASASTAGVDPEEPWRRHARGRLTQGRALGHGESLAAVQARCRRAADPERFYADLADRGIELHPRFQGIGQLWIAEGQALARLEPDAELGIRVALLHPAELDACIQTLIAAAPGLEAGKAFVPFALERLTVSTGAGRPAFCHAVVRTNSGEACLGDLCVFDEAGRVIAEVEGLQLKQAVRERFGAAQEAAETEMALEAAWLRQDRAQATAHAPGRWVLCADDAGPADALAQTLRSHGAEVLRLPLSGRDGAAVLEGTLRGVVVMAGHSSDVQAFGSAVAWIRAMARAARRDPPRLYLVTRATQQAPGDEVVLPELAVLWGLGRTVAYEHPELRCARVDLPASPLEREADALAAELLSGDVEEEIALRATGRHVGRLMRISRRVLPPPVLAGDGTYLVTGGLGGLGLLAARWLVENGARQLALVGRNRSPTAQQLDALRALEQEGAIVHLLSCDVSDATQVERLLADIAQQLPPLKGVIHAAGMLEDALLVDQDAELYRRVAAAKVLGAYHLHRFTRGLALDFFVLYSSVTSVLGSPGQANYAAANASLDALARHRRTLGLPALSINWGPFAGVGLAAAQENRGARLASRGLRSYSADEGMALLGRALGVRGAQAIVADLDERQWMEFYPQAAGSPWLQGLLAPRRARPSAKPARAVLQQRLAAAEPSKRPALLEEWLRELLAQVLRIESRSIESDAPFKTLGLDSLAGLELRNRLEAALGQRLPATLVWTYPHLGALAGYLSTRVEVELAASVDATAGRTAALLASGAPAGQQGADGIAIIGMGCRFPGGGVDPEAYWRALSQGVDAVKPLPPSRWPSGRMPLAPGGQYAALLDDVEGFDAAFFGISSREAAAMDPQQRLLLEVAWEALEDAHQLPERLVGSKTGVFVGLMNDDYNLEGLALAPQERDVYSTTGNGHSFAAGRLSYALGLQGPSLSVDTACSSSAVAVHLACQSLKSGESALAIAGGVNLILSPHSMDMVARTQALSPDGRCRTFDARANGFVRGEGCGVLVLKRLEDALADGDPICAVIRGSAVNQDGRSTGLTVPNVLSQRALLQEALRSARVAPSEVGYVEAHGTGTSLGDPIEFEALKDVLGQPRAGGQPCVLGSVKTNIGHLESAAGVAGIIKAVLALKHGVLPRHLHFQALNPRMSLDGTPFVIPTEEFRWPAGEKRRIAGVSSFGLSGTNAHLILEEAPRSAAEPSQAGSPAAYLLALSGRSPAALTALAARYARHLEAAPAADVCFTAATKRTHHAHRLAVAGRTPEELRQRLEALAAGESPAFCSRSPVERPQGLRVWVFPGQGSQWAGMGRQLLEREPAFRSALEATARAIQPLTGWDAVELLRAPDLAAQLERVEVVQPLLFAMQVALAAQWRAWGVEPDAVLGHSMGEVAAAHVAGAISLEDAARIICVRSAAVATVQGQGGMALVELGREEAEARLRGYEDRLAVAADNGPRTSVLSGDLRALEEVLAGLERDGVFCRKVKVTYGSHSPQMDALKAPLLAQLTDVTPQRAQVMMISSVTGRRVAGEELTAAYWVNNLREPVCFWGAVQSLAREGCASFLEVSPHPVLLPAIREGLSSLGVEAADLPTLRRDDDESVSMLATLGAAYALGQPVRLEALFREGAKPAPLPGYPWDRKRFWWSAPRVSDRVEDAAVEPGSALHGRRVSSPGREVLFVSSVGTALQQYLGEHHVHGQLIVPGAYHLAAVMSAAADAFGATALTLEQTELPSPLLLEEGDTARLHVLLTPAAHGSAHTFSTASTASDTFHTHARGEISAGAQLGASEPLEAVRARCTEEAQTEQWYEELRSRGIALGPSLQSVRQMWRAPGEALGRIELAVPSSRGSLLHPLELDGCLQTLVAAAPSLPAGQAFIPFALERLRFFGRGEGPRFCHAALRSVSEEACVGNLRVFDEAGELVLEVDGLQLKRADPAALRNDARAWQQWAWEVGWEQASLPAARTRGGRYWLHGDGAELTADVQRALEAAGAHVERLDAAASAGRLRREAEGLSGAVVVLSGAEGTYAAAYATALDWMQALCGAELRDVPRLWVVTQGTQQVRPNDAVRPDGAVAWGLARTVAYEHSELHCTRLDVEGRPGDGEHVAREVLAAGPDEEVALREGARFVGRLRRVRRSGTTRTWHIDPAGVYLVTGGLGGLGLEAARWLVARGAHNLVLLGREGARTPEQKQAVSALGAQVEVACVDVADEVELARLLERLGERLRGVVHAAGVIDDALLETQDAARFERVARPKVQGVRLLDQLTRRHALDFFVAYSSVASVLGSPGQSNYAAANAYVDAVCLGRRAQGLPAVSINWGPFSGVGLAAAEEQRGRRLAARGLRSFGPEEGTALLDGVLGSVQGQLALMDIDGRQWREFYPQVAASRRLEALFQGTAQASWTPSTQGASMLLPSLRRAQVGQRPALVEQFVREQLGQVLRHDDVRAIERSAPLRSLGLDSLMALELRNRLEAGLGFKLPATVAFSVPHLAGLVEHLLGRVAESLAEEPRAVPGAPVAKPAPVTPMAPESIAIVGLGCRFPGGAKDPESYWQLLEGGVDAVKEIPASRWPGGRPPVLAGARWAALLDAVDGFDAGFFGVSPREAAGLDPQHRLLLEVAWEALEHGHQVPDRLVGSKTGVFVGIMSQDYNLRTLALPANQLDIYSSTGNGHAFAAGRISYLLGLQGPCLSVDTACSSSLVALHLACQSLRSGESDLALAGGVNLILSPLSMEVVARTQALSPDGRCRAFDARANGFVRGEGCGVVVLKRLSDAVRDGDRIWAVVKGSAVNQDGQSSGLTAPNGRAQESLLRTALEGAGVKPEQVGYVEAHGTGTSLGDPIEFEALANVFGGARSDGSVCAIGSVKTNIGHLEAAAGMAGLIKAVLALQHEAIPKQLHFEALNPRMTLEGTPFSIASAPRAWRKGTQPRVAGVSSFGLSGTNAHVLLEEPPLQTHAADAAVHDGALLLPLSAKSEAALRERALAFARHVSGADRARLRDICATAGGRRSHHTHRFAAVGTSAGELSERLEALARGELRPGCTRGDSALAGRGRVFVFPGQGSQWIGMGRRLMAEAPFRDALSRCAEALRPHVGWDLLEVLASEGLPALLERVEVVQPLLFAMQVSLAAQWRAWGLTPDAVVGHSMGEVAAAHVAGALSLEDAASVICLRSAAVATVEGQGGMALVELSREQLGQRLKGQESLLAVAAQNGPRSSVVSGDVMALEALLERLEAEGIFCRRVKVTYASHSPQMEPLTPVLLASLRGLQPMQAQVPMLSTVTGEYVRGDELNAEYWTRNLRQPVAFWDAVQRLVREGHGAFVEVSPHPVLVPALEEGLGSLGQHALAFPTAKRDEDERAAMLATLGGLYAAGQPVAFERLGPGDASLADLPAYPWQRERFWLEAEDASSRAGVEVGGHPLLGRHLEAVGRRHYFAAELSLARLPFLSDHRVDGRVVFPGAGYAEMALAAAEQVLGASGALADVRFEQMLTLTDAPVSMQVVVGPAGEGRFEFEVFARASPTEAWTRHARGVLKARGTPASPAVGTLDALRSRCNEPIAAGTHYEALARLGLEYGPAFHGVLELWRGEREALARVRLPEAVAAAEGPYHMHPALLDALLQVAGGLAKPAEGMRALPAGISRLERSAALEGEVLCHAVCRASDTHGMRVDVFAYRLTGERLLEVEGLLIRYLPGQKRDALGDTLYAVEWDAQPASTARVEVQAQTWLILADQGGTGEALAQRLEARGQRCLLAFRSARTSVQEHGRRELDASGAEGLERLVKEALASEPPLAGVVHAWSLDAAGTEDLGAASLEEAQQLGTQSALRLVQALARAGRRDPPKLWLLTAGVHPLDTSPGLAVAQAPLWGLARTIGHELPELRTSCLDLSARPSAPELDALERELLDGDGREDQLVLRGHARYVARLKRSISAAPPRPVARSAEMPFRVETARPGVLDEVAFRASGRKPPGEGQVEIEVGAAGLNFLDVLFALGMMEDTGQGSGGPPLGFECAGLISAVGKGVSGLEVGQTVVGIAPRAFDSFVTTSSQLVATLPRGMRVEDAAAIPVAFLTAWYALEHVARLRAGERVLIHAAAGGVGLAAVQVAQLAGAEIFATAGTEDKRALLRSMGIRHVMDSRSLAFADEVRARTGGEGVDVVLNSLSGEFIPASLGVLREYGRFVEIGKRDYVQDHPLGLKPFLRQLSFTLVDLRSMSRARPALVQRLLAEILERFASGAFRLPPVKVLPVSRVAEAMRAMAQGEHVGKLVLSFSRESAPSTLLPAAASGAAIRPDGTYLLTGGAGGVGLQLARSLVAHGARSLVLLGRSEPPAGALRAAEELRASGARVEFARADVADAGALAAVLTDLRRRLPPLQGVIHAAAVLDDATLLRLTPEQMRRVAAPKILGAWNLHVLTRGDELGCFVLCSSVASVLGSPGQGNYCAANAFLDALAHHRRSLGLPGLSINYGPWAEVGLAAAQSNRGERLAMSGVESFTPQQGAEVFTRLLTEAAVQVSAMRLNVRQWRESHLSSARSPLLSALLEEAQGDTSAPGGAWREQLLSHPVGDRSRVMEGYLQEQLGRVLRCAPSRIEPSAPFKNLGVDSLMAIEFRNRLEGGLGVGLSTSIVWQYPNVSALAVRLAALLEVPLESAPPPAAGLPTVTSTPVGANSATAEAPAAQVSEEGAARILSALRKLKKKTPTEGGSQ</sequence>
<dbReference type="InterPro" id="IPR016039">
    <property type="entry name" value="Thiolase-like"/>
</dbReference>
<dbReference type="PROSITE" id="PS52019">
    <property type="entry name" value="PKS_MFAS_DH"/>
    <property type="match status" value="3"/>
</dbReference>
<dbReference type="InterPro" id="IPR016035">
    <property type="entry name" value="Acyl_Trfase/lysoPLipase"/>
</dbReference>
<evidence type="ECO:0000256" key="5">
    <source>
        <dbReference type="ARBA" id="ARBA00054155"/>
    </source>
</evidence>
<evidence type="ECO:0000259" key="8">
    <source>
        <dbReference type="PROSITE" id="PS50075"/>
    </source>
</evidence>
<organism evidence="11 12">
    <name type="scientific">Stigmatella erecta</name>
    <dbReference type="NCBI Taxonomy" id="83460"/>
    <lineage>
        <taxon>Bacteria</taxon>
        <taxon>Pseudomonadati</taxon>
        <taxon>Myxococcota</taxon>
        <taxon>Myxococcia</taxon>
        <taxon>Myxococcales</taxon>
        <taxon>Cystobacterineae</taxon>
        <taxon>Archangiaceae</taxon>
        <taxon>Stigmatella</taxon>
    </lineage>
</organism>
<dbReference type="Pfam" id="PF14765">
    <property type="entry name" value="PS-DH"/>
    <property type="match status" value="3"/>
</dbReference>
<dbReference type="Pfam" id="PF00109">
    <property type="entry name" value="ketoacyl-synt"/>
    <property type="match status" value="3"/>
</dbReference>
<dbReference type="FunFam" id="3.40.366.10:FF:000002">
    <property type="entry name" value="Probable polyketide synthase 2"/>
    <property type="match status" value="3"/>
</dbReference>
<dbReference type="GO" id="GO:0031177">
    <property type="term" value="F:phosphopantetheine binding"/>
    <property type="evidence" value="ECO:0007669"/>
    <property type="project" value="InterPro"/>
</dbReference>
<keyword evidence="1" id="KW-0596">Phosphopantetheine</keyword>
<protein>
    <submittedName>
        <fullName evidence="11">Acyl transferase domain-containing protein</fullName>
    </submittedName>
</protein>
<dbReference type="InterPro" id="IPR020843">
    <property type="entry name" value="ER"/>
</dbReference>
<dbReference type="InterPro" id="IPR050091">
    <property type="entry name" value="PKS_NRPS_Biosynth_Enz"/>
</dbReference>
<dbReference type="SUPFAM" id="SSF50129">
    <property type="entry name" value="GroES-like"/>
    <property type="match status" value="1"/>
</dbReference>
<feature type="region of interest" description="C-terminal hotdog fold" evidence="6">
    <location>
        <begin position="1550"/>
        <end position="1691"/>
    </location>
</feature>
<dbReference type="PANTHER" id="PTHR43775">
    <property type="entry name" value="FATTY ACID SYNTHASE"/>
    <property type="match status" value="1"/>
</dbReference>
<name>A0A1I0K528_9BACT</name>
<feature type="domain" description="Ketosynthase family 3 (KS3)" evidence="9">
    <location>
        <begin position="2282"/>
        <end position="2701"/>
    </location>
</feature>
<dbReference type="SMART" id="SM01294">
    <property type="entry name" value="PKS_PP_betabranch"/>
    <property type="match status" value="3"/>
</dbReference>
<comment type="function">
    <text evidence="5">Involved in production of the polyketide antibiotic thailandamide.</text>
</comment>
<dbReference type="GO" id="GO:0005886">
    <property type="term" value="C:plasma membrane"/>
    <property type="evidence" value="ECO:0007669"/>
    <property type="project" value="TreeGrafter"/>
</dbReference>
<dbReference type="InterPro" id="IPR014043">
    <property type="entry name" value="Acyl_transferase_dom"/>
</dbReference>
<dbReference type="SUPFAM" id="SSF53901">
    <property type="entry name" value="Thiolase-like"/>
    <property type="match status" value="3"/>
</dbReference>
<keyword evidence="7" id="KW-0175">Coiled coil</keyword>
<dbReference type="InterPro" id="IPR014031">
    <property type="entry name" value="Ketoacyl_synth_C"/>
</dbReference>
<dbReference type="SUPFAM" id="SSF55048">
    <property type="entry name" value="Probable ACP-binding domain of malonyl-CoA ACP transacylase"/>
    <property type="match status" value="4"/>
</dbReference>
<dbReference type="InterPro" id="IPR036736">
    <property type="entry name" value="ACP-like_sf"/>
</dbReference>
<dbReference type="Gene3D" id="3.30.70.3290">
    <property type="match status" value="4"/>
</dbReference>
<dbReference type="Gene3D" id="1.10.1200.10">
    <property type="entry name" value="ACP-like"/>
    <property type="match status" value="4"/>
</dbReference>
<dbReference type="InterPro" id="IPR013154">
    <property type="entry name" value="ADH-like_N"/>
</dbReference>
<feature type="active site" description="Proton acceptor; for dehydratase activity" evidence="6">
    <location>
        <position position="3198"/>
    </location>
</feature>
<dbReference type="SMART" id="SM00822">
    <property type="entry name" value="PKS_KR"/>
    <property type="match status" value="3"/>
</dbReference>
<evidence type="ECO:0000256" key="1">
    <source>
        <dbReference type="ARBA" id="ARBA00022450"/>
    </source>
</evidence>
<dbReference type="SMART" id="SM00827">
    <property type="entry name" value="PKS_AT"/>
    <property type="match status" value="4"/>
</dbReference>
<feature type="domain" description="Carrier" evidence="8">
    <location>
        <begin position="8"/>
        <end position="85"/>
    </location>
</feature>
<dbReference type="Pfam" id="PF08240">
    <property type="entry name" value="ADH_N"/>
    <property type="match status" value="1"/>
</dbReference>
<proteinExistence type="predicted"/>
<dbReference type="Pfam" id="PF08659">
    <property type="entry name" value="KR"/>
    <property type="match status" value="3"/>
</dbReference>
<dbReference type="Pfam" id="PF13602">
    <property type="entry name" value="ADH_zinc_N_2"/>
    <property type="match status" value="1"/>
</dbReference>
<dbReference type="Gene3D" id="3.10.129.10">
    <property type="entry name" value="Hotdog Thioesterase"/>
    <property type="match status" value="1"/>
</dbReference>
<dbReference type="Gene3D" id="3.10.129.120">
    <property type="match status" value="1"/>
</dbReference>
<dbReference type="SMART" id="SM00826">
    <property type="entry name" value="PKS_DH"/>
    <property type="match status" value="3"/>
</dbReference>
<dbReference type="PANTHER" id="PTHR43775:SF37">
    <property type="entry name" value="SI:DKEY-61P9.11"/>
    <property type="match status" value="1"/>
</dbReference>
<dbReference type="Gene3D" id="3.40.50.720">
    <property type="entry name" value="NAD(P)-binding Rossmann-like Domain"/>
    <property type="match status" value="5"/>
</dbReference>
<dbReference type="InterPro" id="IPR020806">
    <property type="entry name" value="PKS_PP-bd"/>
</dbReference>
<dbReference type="InterPro" id="IPR032821">
    <property type="entry name" value="PKS_assoc"/>
</dbReference>
<dbReference type="SMART" id="SM00825">
    <property type="entry name" value="PKS_KS"/>
    <property type="match status" value="3"/>
</dbReference>
<dbReference type="GO" id="GO:0005737">
    <property type="term" value="C:cytoplasm"/>
    <property type="evidence" value="ECO:0007669"/>
    <property type="project" value="TreeGrafter"/>
</dbReference>
<evidence type="ECO:0000256" key="4">
    <source>
        <dbReference type="ARBA" id="ARBA00023268"/>
    </source>
</evidence>
<dbReference type="InterPro" id="IPR049551">
    <property type="entry name" value="PKS_DH_C"/>
</dbReference>
<feature type="coiled-coil region" evidence="7">
    <location>
        <begin position="2932"/>
        <end position="2959"/>
    </location>
</feature>
<feature type="domain" description="Carrier" evidence="8">
    <location>
        <begin position="2178"/>
        <end position="2252"/>
    </location>
</feature>
<dbReference type="Gene3D" id="3.40.47.10">
    <property type="match status" value="3"/>
</dbReference>
<dbReference type="SUPFAM" id="SSF51735">
    <property type="entry name" value="NAD(P)-binding Rossmann-fold domains"/>
    <property type="match status" value="7"/>
</dbReference>
<dbReference type="InterPro" id="IPR042104">
    <property type="entry name" value="PKS_dehydratase_sf"/>
</dbReference>
<dbReference type="InterPro" id="IPR016036">
    <property type="entry name" value="Malonyl_transacylase_ACP-bd"/>
</dbReference>
<dbReference type="SUPFAM" id="SSF47336">
    <property type="entry name" value="ACP-like"/>
    <property type="match status" value="4"/>
</dbReference>
<feature type="domain" description="Carrier" evidence="8">
    <location>
        <begin position="3925"/>
        <end position="4000"/>
    </location>
</feature>
<dbReference type="InterPro" id="IPR014030">
    <property type="entry name" value="Ketoacyl_synth_N"/>
</dbReference>
<evidence type="ECO:0000256" key="3">
    <source>
        <dbReference type="ARBA" id="ARBA00022679"/>
    </source>
</evidence>
<dbReference type="CDD" id="cd00833">
    <property type="entry name" value="PKS"/>
    <property type="match status" value="3"/>
</dbReference>
<dbReference type="PROSITE" id="PS00606">
    <property type="entry name" value="KS3_1"/>
    <property type="match status" value="3"/>
</dbReference>
<dbReference type="Pfam" id="PF02801">
    <property type="entry name" value="Ketoacyl-synt_C"/>
    <property type="match status" value="3"/>
</dbReference>
<evidence type="ECO:0000256" key="6">
    <source>
        <dbReference type="PROSITE-ProRule" id="PRU01363"/>
    </source>
</evidence>
<feature type="region of interest" description="N-terminal hotdog fold" evidence="6">
    <location>
        <begin position="1412"/>
        <end position="1537"/>
    </location>
</feature>
<dbReference type="Pfam" id="PF21089">
    <property type="entry name" value="PKS_DH_N"/>
    <property type="match status" value="3"/>
</dbReference>
<feature type="region of interest" description="N-terminal hotdog fold" evidence="6">
    <location>
        <begin position="4912"/>
        <end position="5033"/>
    </location>
</feature>
<dbReference type="FunFam" id="3.40.47.10:FF:000019">
    <property type="entry name" value="Polyketide synthase type I"/>
    <property type="match status" value="3"/>
</dbReference>
<dbReference type="GO" id="GO:0004315">
    <property type="term" value="F:3-oxoacyl-[acyl-carrier-protein] synthase activity"/>
    <property type="evidence" value="ECO:0007669"/>
    <property type="project" value="InterPro"/>
</dbReference>
<dbReference type="InterPro" id="IPR036291">
    <property type="entry name" value="NAD(P)-bd_dom_sf"/>
</dbReference>
<evidence type="ECO:0000259" key="9">
    <source>
        <dbReference type="PROSITE" id="PS52004"/>
    </source>
</evidence>
<feature type="active site" description="Proton acceptor; for dehydratase activity" evidence="6">
    <location>
        <position position="1443"/>
    </location>
</feature>
<dbReference type="PROSITE" id="PS00012">
    <property type="entry name" value="PHOSPHOPANTETHEINE"/>
    <property type="match status" value="2"/>
</dbReference>
<dbReference type="InterPro" id="IPR057326">
    <property type="entry name" value="KR_dom"/>
</dbReference>
<dbReference type="InterPro" id="IPR020807">
    <property type="entry name" value="PKS_DH"/>
</dbReference>
<keyword evidence="4" id="KW-0511">Multifunctional enzyme</keyword>
<dbReference type="InterPro" id="IPR020841">
    <property type="entry name" value="PKS_Beta-ketoAc_synthase_dom"/>
</dbReference>
<keyword evidence="12" id="KW-1185">Reference proteome</keyword>
<keyword evidence="2" id="KW-0597">Phosphoprotein</keyword>
<feature type="region of interest" description="C-terminal hotdog fold" evidence="6">
    <location>
        <begin position="5048"/>
        <end position="5190"/>
    </location>
</feature>
<feature type="domain" description="Ketosynthase family 3 (KS3)" evidence="9">
    <location>
        <begin position="105"/>
        <end position="528"/>
    </location>
</feature>
<dbReference type="GO" id="GO:0004312">
    <property type="term" value="F:fatty acid synthase activity"/>
    <property type="evidence" value="ECO:0007669"/>
    <property type="project" value="TreeGrafter"/>
</dbReference>
<gene>
    <name evidence="11" type="ORF">SAMN05443639_109141</name>
</gene>
<dbReference type="Gene3D" id="3.10.129.110">
    <property type="entry name" value="Polyketide synthase dehydratase"/>
    <property type="match status" value="2"/>
</dbReference>
<dbReference type="SMART" id="SM00829">
    <property type="entry name" value="PKS_ER"/>
    <property type="match status" value="1"/>
</dbReference>
<feature type="active site" description="Proton donor; for dehydratase activity" evidence="6">
    <location>
        <position position="3360"/>
    </location>
</feature>
<dbReference type="InterPro" id="IPR009081">
    <property type="entry name" value="PP-bd_ACP"/>
</dbReference>
<dbReference type="Gene3D" id="3.40.366.10">
    <property type="entry name" value="Malonyl-Coenzyme A Acyl Carrier Protein, domain 2"/>
    <property type="match status" value="4"/>
</dbReference>
<feature type="domain" description="Carrier" evidence="8">
    <location>
        <begin position="6057"/>
        <end position="6131"/>
    </location>
</feature>
<feature type="region of interest" description="N-terminal hotdog fold" evidence="6">
    <location>
        <begin position="3167"/>
        <end position="3289"/>
    </location>
</feature>
<dbReference type="Pfam" id="PF22621">
    <property type="entry name" value="CurL-like_PKS_C"/>
    <property type="match status" value="2"/>
</dbReference>
<dbReference type="InterPro" id="IPR006162">
    <property type="entry name" value="Ppantetheine_attach_site"/>
</dbReference>
<feature type="domain" description="PKS/mFAS DH" evidence="10">
    <location>
        <begin position="1412"/>
        <end position="1691"/>
    </location>
</feature>
<dbReference type="PROSITE" id="PS52004">
    <property type="entry name" value="KS3_2"/>
    <property type="match status" value="3"/>
</dbReference>
<feature type="domain" description="PKS/mFAS DH" evidence="10">
    <location>
        <begin position="4912"/>
        <end position="5190"/>
    </location>
</feature>
<feature type="domain" description="PKS/mFAS DH" evidence="10">
    <location>
        <begin position="3167"/>
        <end position="3442"/>
    </location>
</feature>
<dbReference type="EMBL" id="FOIJ01000009">
    <property type="protein sequence ID" value="SEU18843.1"/>
    <property type="molecule type" value="Genomic_DNA"/>
</dbReference>
<dbReference type="GO" id="GO:0071770">
    <property type="term" value="P:DIM/DIP cell wall layer assembly"/>
    <property type="evidence" value="ECO:0007669"/>
    <property type="project" value="TreeGrafter"/>
</dbReference>
<dbReference type="Gene3D" id="3.90.180.10">
    <property type="entry name" value="Medium-chain alcohol dehydrogenases, catalytic domain"/>
    <property type="match status" value="1"/>
</dbReference>
<evidence type="ECO:0000313" key="11">
    <source>
        <dbReference type="EMBL" id="SEU18843.1"/>
    </source>
</evidence>
<evidence type="ECO:0000313" key="12">
    <source>
        <dbReference type="Proteomes" id="UP000199181"/>
    </source>
</evidence>
<dbReference type="SUPFAM" id="SSF52151">
    <property type="entry name" value="FabD/lysophospholipase-like"/>
    <property type="match status" value="4"/>
</dbReference>
<dbReference type="PROSITE" id="PS50075">
    <property type="entry name" value="CARRIER"/>
    <property type="match status" value="4"/>
</dbReference>
<dbReference type="InterPro" id="IPR049552">
    <property type="entry name" value="PKS_DH_N"/>
</dbReference>
<reference evidence="12" key="1">
    <citation type="submission" date="2016-10" db="EMBL/GenBank/DDBJ databases">
        <authorList>
            <person name="Varghese N."/>
            <person name="Submissions S."/>
        </authorList>
    </citation>
    <scope>NUCLEOTIDE SEQUENCE [LARGE SCALE GENOMIC DNA]</scope>
    <source>
        <strain evidence="12">DSM 16858</strain>
    </source>
</reference>
<evidence type="ECO:0000259" key="10">
    <source>
        <dbReference type="PROSITE" id="PS52019"/>
    </source>
</evidence>
<dbReference type="CDD" id="cd08955">
    <property type="entry name" value="KR_2_FAS_SDR_x"/>
    <property type="match status" value="3"/>
</dbReference>
<dbReference type="FunFam" id="3.40.50.720:FF:000209">
    <property type="entry name" value="Polyketide synthase Pks12"/>
    <property type="match status" value="1"/>
</dbReference>
<dbReference type="Pfam" id="PF00550">
    <property type="entry name" value="PP-binding"/>
    <property type="match status" value="4"/>
</dbReference>
<dbReference type="InterPro" id="IPR001227">
    <property type="entry name" value="Ac_transferase_dom_sf"/>
</dbReference>
<dbReference type="GO" id="GO:0016491">
    <property type="term" value="F:oxidoreductase activity"/>
    <property type="evidence" value="ECO:0007669"/>
    <property type="project" value="InterPro"/>
</dbReference>
<accession>A0A1I0K528</accession>
<dbReference type="Pfam" id="PF16197">
    <property type="entry name" value="KAsynt_C_assoc"/>
    <property type="match status" value="2"/>
</dbReference>
<dbReference type="CDD" id="cd05195">
    <property type="entry name" value="enoyl_red"/>
    <property type="match status" value="1"/>
</dbReference>
<dbReference type="Pfam" id="PF00698">
    <property type="entry name" value="Acyl_transf_1"/>
    <property type="match status" value="4"/>
</dbReference>
<feature type="active site" description="Proton acceptor; for dehydratase activity" evidence="6">
    <location>
        <position position="4943"/>
    </location>
</feature>